<keyword evidence="2" id="KW-1185">Reference proteome</keyword>
<evidence type="ECO:0000313" key="2">
    <source>
        <dbReference type="Proteomes" id="UP001151760"/>
    </source>
</evidence>
<evidence type="ECO:0000313" key="1">
    <source>
        <dbReference type="EMBL" id="GJT74126.1"/>
    </source>
</evidence>
<feature type="non-terminal residue" evidence="1">
    <location>
        <position position="1"/>
    </location>
</feature>
<reference evidence="1" key="2">
    <citation type="submission" date="2022-01" db="EMBL/GenBank/DDBJ databases">
        <authorList>
            <person name="Yamashiro T."/>
            <person name="Shiraishi A."/>
            <person name="Satake H."/>
            <person name="Nakayama K."/>
        </authorList>
    </citation>
    <scope>NUCLEOTIDE SEQUENCE</scope>
</reference>
<accession>A0ABQ5GFZ5</accession>
<protein>
    <submittedName>
        <fullName evidence="1">Uncharacterized protein</fullName>
    </submittedName>
</protein>
<reference evidence="1" key="1">
    <citation type="journal article" date="2022" name="Int. J. Mol. Sci.">
        <title>Draft Genome of Tanacetum Coccineum: Genomic Comparison of Closely Related Tanacetum-Family Plants.</title>
        <authorList>
            <person name="Yamashiro T."/>
            <person name="Shiraishi A."/>
            <person name="Nakayama K."/>
            <person name="Satake H."/>
        </authorList>
    </citation>
    <scope>NUCLEOTIDE SEQUENCE</scope>
</reference>
<gene>
    <name evidence="1" type="ORF">Tco_1040851</name>
</gene>
<name>A0ABQ5GFZ5_9ASTR</name>
<dbReference type="Proteomes" id="UP001151760">
    <property type="component" value="Unassembled WGS sequence"/>
</dbReference>
<sequence length="362" mass="41925">LDISNHTSLVCENSTLDVQFCKPTKLVGYPHLRIYLNLEYNLVDGPTGRQSFLMTSKAKYMLLVVNDPILLRFDRPQIELEEKQLSALKRRFKDGGRFDRLQIELEEKQLSALKRRFKDGGSNHTSLLGENATLDVQFNKPTKLVGYLHLRIYLNLEYNLIDGPTGGQSFLMTSKGKYMFPVVNDPILLRFDRLQIELEEKKLSALKRRFKDGERPTGGQSFLMTSKAKYMFPVVNDPVLLRFDRLQIELEEKHLSALKRRFKDGGRYCNHTSLLGENATLDVQFNKPTKLVGYLHLRIYLNLEYNLIDGPTGGQSFLMTSKGKYMFPVVNDPILLRFDRLQIELEEEVTHSKNDLKDDEIW</sequence>
<comment type="caution">
    <text evidence="1">The sequence shown here is derived from an EMBL/GenBank/DDBJ whole genome shotgun (WGS) entry which is preliminary data.</text>
</comment>
<dbReference type="EMBL" id="BQNB010018414">
    <property type="protein sequence ID" value="GJT74126.1"/>
    <property type="molecule type" value="Genomic_DNA"/>
</dbReference>
<proteinExistence type="predicted"/>
<organism evidence="1 2">
    <name type="scientific">Tanacetum coccineum</name>
    <dbReference type="NCBI Taxonomy" id="301880"/>
    <lineage>
        <taxon>Eukaryota</taxon>
        <taxon>Viridiplantae</taxon>
        <taxon>Streptophyta</taxon>
        <taxon>Embryophyta</taxon>
        <taxon>Tracheophyta</taxon>
        <taxon>Spermatophyta</taxon>
        <taxon>Magnoliopsida</taxon>
        <taxon>eudicotyledons</taxon>
        <taxon>Gunneridae</taxon>
        <taxon>Pentapetalae</taxon>
        <taxon>asterids</taxon>
        <taxon>campanulids</taxon>
        <taxon>Asterales</taxon>
        <taxon>Asteraceae</taxon>
        <taxon>Asteroideae</taxon>
        <taxon>Anthemideae</taxon>
        <taxon>Anthemidinae</taxon>
        <taxon>Tanacetum</taxon>
    </lineage>
</organism>